<organism evidence="2 3">
    <name type="scientific">Polyplosphaeria fusca</name>
    <dbReference type="NCBI Taxonomy" id="682080"/>
    <lineage>
        <taxon>Eukaryota</taxon>
        <taxon>Fungi</taxon>
        <taxon>Dikarya</taxon>
        <taxon>Ascomycota</taxon>
        <taxon>Pezizomycotina</taxon>
        <taxon>Dothideomycetes</taxon>
        <taxon>Pleosporomycetidae</taxon>
        <taxon>Pleosporales</taxon>
        <taxon>Tetraplosphaeriaceae</taxon>
        <taxon>Polyplosphaeria</taxon>
    </lineage>
</organism>
<comment type="caution">
    <text evidence="2">The sequence shown here is derived from an EMBL/GenBank/DDBJ whole genome shotgun (WGS) entry which is preliminary data.</text>
</comment>
<evidence type="ECO:0000313" key="2">
    <source>
        <dbReference type="EMBL" id="KAF2728837.1"/>
    </source>
</evidence>
<dbReference type="Proteomes" id="UP000799444">
    <property type="component" value="Unassembled WGS sequence"/>
</dbReference>
<protein>
    <submittedName>
        <fullName evidence="2">Uncharacterized protein</fullName>
    </submittedName>
</protein>
<evidence type="ECO:0000313" key="3">
    <source>
        <dbReference type="Proteomes" id="UP000799444"/>
    </source>
</evidence>
<dbReference type="EMBL" id="ML996265">
    <property type="protein sequence ID" value="KAF2728837.1"/>
    <property type="molecule type" value="Genomic_DNA"/>
</dbReference>
<accession>A0A9P4QK71</accession>
<keyword evidence="3" id="KW-1185">Reference proteome</keyword>
<reference evidence="2" key="1">
    <citation type="journal article" date="2020" name="Stud. Mycol.">
        <title>101 Dothideomycetes genomes: a test case for predicting lifestyles and emergence of pathogens.</title>
        <authorList>
            <person name="Haridas S."/>
            <person name="Albert R."/>
            <person name="Binder M."/>
            <person name="Bloem J."/>
            <person name="Labutti K."/>
            <person name="Salamov A."/>
            <person name="Andreopoulos B."/>
            <person name="Baker S."/>
            <person name="Barry K."/>
            <person name="Bills G."/>
            <person name="Bluhm B."/>
            <person name="Cannon C."/>
            <person name="Castanera R."/>
            <person name="Culley D."/>
            <person name="Daum C."/>
            <person name="Ezra D."/>
            <person name="Gonzalez J."/>
            <person name="Henrissat B."/>
            <person name="Kuo A."/>
            <person name="Liang C."/>
            <person name="Lipzen A."/>
            <person name="Lutzoni F."/>
            <person name="Magnuson J."/>
            <person name="Mondo S."/>
            <person name="Nolan M."/>
            <person name="Ohm R."/>
            <person name="Pangilinan J."/>
            <person name="Park H.-J."/>
            <person name="Ramirez L."/>
            <person name="Alfaro M."/>
            <person name="Sun H."/>
            <person name="Tritt A."/>
            <person name="Yoshinaga Y."/>
            <person name="Zwiers L.-H."/>
            <person name="Turgeon B."/>
            <person name="Goodwin S."/>
            <person name="Spatafora J."/>
            <person name="Crous P."/>
            <person name="Grigoriev I."/>
        </authorList>
    </citation>
    <scope>NUCLEOTIDE SEQUENCE</scope>
    <source>
        <strain evidence="2">CBS 125425</strain>
    </source>
</reference>
<name>A0A9P4QK71_9PLEO</name>
<dbReference type="AlphaFoldDB" id="A0A9P4QK71"/>
<evidence type="ECO:0000256" key="1">
    <source>
        <dbReference type="SAM" id="MobiDB-lite"/>
    </source>
</evidence>
<sequence>MELLDLPAELLCIIMHAYVDNVGVVQAWKARAVCREQPTPPKGLAESDRIQVPWHNRSHTRS</sequence>
<feature type="region of interest" description="Disordered" evidence="1">
    <location>
        <begin position="37"/>
        <end position="62"/>
    </location>
</feature>
<proteinExistence type="predicted"/>
<gene>
    <name evidence="2" type="ORF">EJ04DRAFT_516360</name>
</gene>